<name>A0A919H1K1_9ACTN</name>
<reference evidence="1" key="1">
    <citation type="submission" date="2020-09" db="EMBL/GenBank/DDBJ databases">
        <title>Whole genome shotgun sequence of Streptomyces xanthophaeus NBRC 12829.</title>
        <authorList>
            <person name="Komaki H."/>
            <person name="Tamura T."/>
        </authorList>
    </citation>
    <scope>NUCLEOTIDE SEQUENCE</scope>
    <source>
        <strain evidence="1">NBRC 12829</strain>
    </source>
</reference>
<evidence type="ECO:0000313" key="2">
    <source>
        <dbReference type="Proteomes" id="UP000600026"/>
    </source>
</evidence>
<dbReference type="AlphaFoldDB" id="A0A919H1K1"/>
<keyword evidence="2" id="KW-1185">Reference proteome</keyword>
<dbReference type="Proteomes" id="UP000600026">
    <property type="component" value="Unassembled WGS sequence"/>
</dbReference>
<sequence>MEDDQFQRGDLVEGYALDAGQDHRGHRLRLDLGEEAAHAELVAGRIVTGTRAAVAPSGAPKYLYVTPMPRPLGASSSG</sequence>
<protein>
    <submittedName>
        <fullName evidence="1">Uncharacterized protein</fullName>
    </submittedName>
</protein>
<gene>
    <name evidence="1" type="ORF">Sxan_54890</name>
</gene>
<dbReference type="EMBL" id="BNEE01000006">
    <property type="protein sequence ID" value="GHI88125.1"/>
    <property type="molecule type" value="Genomic_DNA"/>
</dbReference>
<comment type="caution">
    <text evidence="1">The sequence shown here is derived from an EMBL/GenBank/DDBJ whole genome shotgun (WGS) entry which is preliminary data.</text>
</comment>
<proteinExistence type="predicted"/>
<organism evidence="1 2">
    <name type="scientific">Streptomyces xanthophaeus</name>
    <dbReference type="NCBI Taxonomy" id="67385"/>
    <lineage>
        <taxon>Bacteria</taxon>
        <taxon>Bacillati</taxon>
        <taxon>Actinomycetota</taxon>
        <taxon>Actinomycetes</taxon>
        <taxon>Kitasatosporales</taxon>
        <taxon>Streptomycetaceae</taxon>
        <taxon>Streptomyces</taxon>
    </lineage>
</organism>
<evidence type="ECO:0000313" key="1">
    <source>
        <dbReference type="EMBL" id="GHI88125.1"/>
    </source>
</evidence>
<accession>A0A919H1K1</accession>